<accession>A0A650CDQ3</accession>
<proteinExistence type="predicted"/>
<keyword evidence="2" id="KW-0269">Exonuclease</keyword>
<dbReference type="Proteomes" id="UP000427373">
    <property type="component" value="Chromosome"/>
</dbReference>
<dbReference type="InterPro" id="IPR018665">
    <property type="entry name" value="DUF2122_RecB-nuclease-rel"/>
</dbReference>
<keyword evidence="1" id="KW-0808">Transferase</keyword>
<dbReference type="EMBL" id="CP045484">
    <property type="protein sequence ID" value="QGR15971.1"/>
    <property type="molecule type" value="Genomic_DNA"/>
</dbReference>
<dbReference type="GO" id="GO:0008168">
    <property type="term" value="F:methyltransferase activity"/>
    <property type="evidence" value="ECO:0007669"/>
    <property type="project" value="UniProtKB-KW"/>
</dbReference>
<sequence>MELFIVLHNISSTQRIIDFAKLIFNLNINHFIVTKVGGVAAQAGVPEVSKLAYKNNKSFIILPDLKDAIEIFRPEVVYLFTQSAEKTFTKDLLKDKSRVMLVFPGNESGFNKLELNLGEPVKIEGLSNEISPVALVGIVAYCLINEGKILNKQ</sequence>
<protein>
    <submittedName>
        <fullName evidence="2">Exonuclease</fullName>
    </submittedName>
    <submittedName>
        <fullName evidence="1">SpoU rRNA methylase family enzyme</fullName>
    </submittedName>
</protein>
<reference evidence="2 3" key="1">
    <citation type="submission" date="2019-10" db="EMBL/GenBank/DDBJ databases">
        <title>Genome Sequences from Six Type Strain Members of the Archaeal Family Sulfolobaceae: Acidianus ambivalens, Acidianus infernus, Metallosphaera prunae, Stygiolobus azoricus, Sulfolobus metallicus, and Sulfurisphaera ohwakuensis.</title>
        <authorList>
            <person name="Counts J.A."/>
            <person name="Kelly R.M."/>
        </authorList>
    </citation>
    <scope>NUCLEOTIDE SEQUENCE [LARGE SCALE GENOMIC DNA]</scope>
    <source>
        <strain evidence="2 3">TA-1</strain>
    </source>
</reference>
<keyword evidence="1" id="KW-0489">Methyltransferase</keyword>
<keyword evidence="3" id="KW-1185">Reference proteome</keyword>
<evidence type="ECO:0000313" key="4">
    <source>
        <dbReference type="Proteomes" id="UP000582213"/>
    </source>
</evidence>
<gene>
    <name evidence="2" type="ORF">D1869_01290</name>
    <name evidence="1" type="ORF">HNQ62_000852</name>
</gene>
<name>A0A650CDQ3_SULOH</name>
<dbReference type="EMBL" id="JACHFY010000003">
    <property type="protein sequence ID" value="MBB5253110.1"/>
    <property type="molecule type" value="Genomic_DNA"/>
</dbReference>
<dbReference type="AlphaFoldDB" id="A0A650CDQ3"/>
<dbReference type="Pfam" id="PF09895">
    <property type="entry name" value="DUF2122"/>
    <property type="match status" value="1"/>
</dbReference>
<dbReference type="GO" id="GO:0004527">
    <property type="term" value="F:exonuclease activity"/>
    <property type="evidence" value="ECO:0007669"/>
    <property type="project" value="UniProtKB-KW"/>
</dbReference>
<keyword evidence="2" id="KW-0540">Nuclease</keyword>
<dbReference type="OrthoDB" id="18579at2157"/>
<dbReference type="KEGG" id="soh:D1869_01290"/>
<evidence type="ECO:0000313" key="3">
    <source>
        <dbReference type="Proteomes" id="UP000427373"/>
    </source>
</evidence>
<evidence type="ECO:0000313" key="1">
    <source>
        <dbReference type="EMBL" id="MBB5253110.1"/>
    </source>
</evidence>
<dbReference type="GeneID" id="42799839"/>
<dbReference type="Proteomes" id="UP000582213">
    <property type="component" value="Unassembled WGS sequence"/>
</dbReference>
<evidence type="ECO:0000313" key="2">
    <source>
        <dbReference type="EMBL" id="QGR15971.1"/>
    </source>
</evidence>
<dbReference type="GO" id="GO:0032259">
    <property type="term" value="P:methylation"/>
    <property type="evidence" value="ECO:0007669"/>
    <property type="project" value="UniProtKB-KW"/>
</dbReference>
<keyword evidence="2" id="KW-0378">Hydrolase</keyword>
<organism evidence="2 3">
    <name type="scientific">Sulfurisphaera ohwakuensis</name>
    <dbReference type="NCBI Taxonomy" id="69656"/>
    <lineage>
        <taxon>Archaea</taxon>
        <taxon>Thermoproteota</taxon>
        <taxon>Thermoprotei</taxon>
        <taxon>Sulfolobales</taxon>
        <taxon>Sulfolobaceae</taxon>
        <taxon>Sulfurisphaera</taxon>
    </lineage>
</organism>
<dbReference type="RefSeq" id="WP_156013589.1">
    <property type="nucleotide sequence ID" value="NZ_CP045484.1"/>
</dbReference>
<reference evidence="1 4" key="2">
    <citation type="submission" date="2020-08" db="EMBL/GenBank/DDBJ databases">
        <title>Genomic Encyclopedia of Type Strains, Phase IV (KMG-IV): sequencing the most valuable type-strain genomes for metagenomic binning, comparative biology and taxonomic classification.</title>
        <authorList>
            <person name="Goeker M."/>
        </authorList>
    </citation>
    <scope>NUCLEOTIDE SEQUENCE [LARGE SCALE GENOMIC DNA]</scope>
    <source>
        <strain evidence="1 4">DSM 12421</strain>
    </source>
</reference>